<feature type="compositionally biased region" description="Basic and acidic residues" evidence="1">
    <location>
        <begin position="22"/>
        <end position="37"/>
    </location>
</feature>
<reference evidence="2 3" key="2">
    <citation type="journal article" date="2015" name="Eukaryot. Cell">
        <title>Asexual propagation of a virulent clone complex in a human and feline outbreak of sporotrichosis.</title>
        <authorList>
            <person name="Teixeira Mde M."/>
            <person name="Rodrigues A.M."/>
            <person name="Tsui C.K."/>
            <person name="de Almeida L.G."/>
            <person name="Van Diepeningen A.D."/>
            <person name="van den Ende B.G."/>
            <person name="Fernandes G.F."/>
            <person name="Kano R."/>
            <person name="Hamelin R.C."/>
            <person name="Lopes-Bezerra L.M."/>
            <person name="Vasconcelos A.T."/>
            <person name="de Hoog S."/>
            <person name="de Camargo Z.P."/>
            <person name="Felipe M.S."/>
        </authorList>
    </citation>
    <scope>NUCLEOTIDE SEQUENCE [LARGE SCALE GENOMIC DNA]</scope>
    <source>
        <strain evidence="2 3">1099-18</strain>
    </source>
</reference>
<sequence length="81" mass="9641">MPVRANWSSGERHIVFEYSRTTTEKREKRRERTEGRAKAANGQRQQTVQTVQNADNTGRVRLDVDQRGQPQEFPMRDKRRR</sequence>
<accession>A0A0F2M1F7</accession>
<dbReference type="EMBL" id="AXCR01000010">
    <property type="protein sequence ID" value="KJR83542.1"/>
    <property type="molecule type" value="Genomic_DNA"/>
</dbReference>
<dbReference type="VEuPathDB" id="FungiDB:SPSK_04711"/>
<dbReference type="RefSeq" id="XP_016586218.1">
    <property type="nucleotide sequence ID" value="XM_016731508.1"/>
</dbReference>
<feature type="compositionally biased region" description="Polar residues" evidence="1">
    <location>
        <begin position="42"/>
        <end position="56"/>
    </location>
</feature>
<organism evidence="2 3">
    <name type="scientific">Sporothrix schenckii 1099-18</name>
    <dbReference type="NCBI Taxonomy" id="1397361"/>
    <lineage>
        <taxon>Eukaryota</taxon>
        <taxon>Fungi</taxon>
        <taxon>Dikarya</taxon>
        <taxon>Ascomycota</taxon>
        <taxon>Pezizomycotina</taxon>
        <taxon>Sordariomycetes</taxon>
        <taxon>Sordariomycetidae</taxon>
        <taxon>Ophiostomatales</taxon>
        <taxon>Ophiostomataceae</taxon>
        <taxon>Sporothrix</taxon>
    </lineage>
</organism>
<dbReference type="GeneID" id="27666785"/>
<dbReference type="Proteomes" id="UP000033710">
    <property type="component" value="Unassembled WGS sequence"/>
</dbReference>
<gene>
    <name evidence="2" type="ORF">SPSK_04711</name>
</gene>
<proteinExistence type="predicted"/>
<reference evidence="2 3" key="1">
    <citation type="journal article" date="2014" name="BMC Genomics">
        <title>Comparative genomics of the major fungal agents of human and animal Sporotrichosis: Sporothrix schenckii and Sporothrix brasiliensis.</title>
        <authorList>
            <person name="Teixeira M.M."/>
            <person name="de Almeida L.G."/>
            <person name="Kubitschek-Barreira P."/>
            <person name="Alves F.L."/>
            <person name="Kioshima E.S."/>
            <person name="Abadio A.K."/>
            <person name="Fernandes L."/>
            <person name="Derengowski L.S."/>
            <person name="Ferreira K.S."/>
            <person name="Souza R.C."/>
            <person name="Ruiz J.C."/>
            <person name="de Andrade N.C."/>
            <person name="Paes H.C."/>
            <person name="Nicola A.M."/>
            <person name="Albuquerque P."/>
            <person name="Gerber A.L."/>
            <person name="Martins V.P."/>
            <person name="Peconick L.D."/>
            <person name="Neto A.V."/>
            <person name="Chaucanez C.B."/>
            <person name="Silva P.A."/>
            <person name="Cunha O.L."/>
            <person name="de Oliveira F.F."/>
            <person name="dos Santos T.C."/>
            <person name="Barros A.L."/>
            <person name="Soares M.A."/>
            <person name="de Oliveira L.M."/>
            <person name="Marini M.M."/>
            <person name="Villalobos-Duno H."/>
            <person name="Cunha M.M."/>
            <person name="de Hoog S."/>
            <person name="da Silveira J.F."/>
            <person name="Henrissat B."/>
            <person name="Nino-Vega G.A."/>
            <person name="Cisalpino P.S."/>
            <person name="Mora-Montes H.M."/>
            <person name="Almeida S.R."/>
            <person name="Stajich J.E."/>
            <person name="Lopes-Bezerra L.M."/>
            <person name="Vasconcelos A.T."/>
            <person name="Felipe M.S."/>
        </authorList>
    </citation>
    <scope>NUCLEOTIDE SEQUENCE [LARGE SCALE GENOMIC DNA]</scope>
    <source>
        <strain evidence="2 3">1099-18</strain>
    </source>
</reference>
<evidence type="ECO:0000256" key="1">
    <source>
        <dbReference type="SAM" id="MobiDB-lite"/>
    </source>
</evidence>
<dbReference type="KEGG" id="ssck:SPSK_04711"/>
<feature type="region of interest" description="Disordered" evidence="1">
    <location>
        <begin position="18"/>
        <end position="81"/>
    </location>
</feature>
<protein>
    <submittedName>
        <fullName evidence="2">Uncharacterized protein</fullName>
    </submittedName>
</protein>
<evidence type="ECO:0000313" key="3">
    <source>
        <dbReference type="Proteomes" id="UP000033710"/>
    </source>
</evidence>
<dbReference type="AlphaFoldDB" id="A0A0F2M1F7"/>
<comment type="caution">
    <text evidence="2">The sequence shown here is derived from an EMBL/GenBank/DDBJ whole genome shotgun (WGS) entry which is preliminary data.</text>
</comment>
<name>A0A0F2M1F7_SPOSC</name>
<evidence type="ECO:0000313" key="2">
    <source>
        <dbReference type="EMBL" id="KJR83542.1"/>
    </source>
</evidence>